<evidence type="ECO:0000256" key="13">
    <source>
        <dbReference type="ARBA" id="ARBA00022909"/>
    </source>
</evidence>
<dbReference type="GO" id="GO:0046872">
    <property type="term" value="F:metal ion binding"/>
    <property type="evidence" value="ECO:0007669"/>
    <property type="project" value="UniProtKB-KW"/>
</dbReference>
<dbReference type="InterPro" id="IPR036615">
    <property type="entry name" value="Mur_ligase_C_dom_sf"/>
</dbReference>
<dbReference type="Proteomes" id="UP000808349">
    <property type="component" value="Unassembled WGS sequence"/>
</dbReference>
<keyword evidence="10 21" id="KW-0547">Nucleotide-binding</keyword>
<dbReference type="Gene3D" id="3.40.1190.10">
    <property type="entry name" value="Mur-like, catalytic domain"/>
    <property type="match status" value="1"/>
</dbReference>
<evidence type="ECO:0000256" key="5">
    <source>
        <dbReference type="ARBA" id="ARBA00013023"/>
    </source>
</evidence>
<evidence type="ECO:0000256" key="12">
    <source>
        <dbReference type="ARBA" id="ARBA00022842"/>
    </source>
</evidence>
<evidence type="ECO:0000256" key="16">
    <source>
        <dbReference type="ARBA" id="ARBA00032510"/>
    </source>
</evidence>
<dbReference type="NCBIfam" id="TIGR01499">
    <property type="entry name" value="folC"/>
    <property type="match status" value="1"/>
</dbReference>
<evidence type="ECO:0000256" key="15">
    <source>
        <dbReference type="ARBA" id="ARBA00030592"/>
    </source>
</evidence>
<dbReference type="InterPro" id="IPR001645">
    <property type="entry name" value="Folylpolyglutamate_synth"/>
</dbReference>
<comment type="catalytic activity">
    <reaction evidence="18">
        <text>10-formyltetrahydrofolyl-(gamma-L-Glu)(n) + L-glutamate + ATP = 10-formyltetrahydrofolyl-(gamma-L-Glu)(n+1) + ADP + phosphate + H(+)</text>
        <dbReference type="Rhea" id="RHEA:51904"/>
        <dbReference type="Rhea" id="RHEA-COMP:13088"/>
        <dbReference type="Rhea" id="RHEA-COMP:14300"/>
        <dbReference type="ChEBI" id="CHEBI:15378"/>
        <dbReference type="ChEBI" id="CHEBI:29985"/>
        <dbReference type="ChEBI" id="CHEBI:30616"/>
        <dbReference type="ChEBI" id="CHEBI:43474"/>
        <dbReference type="ChEBI" id="CHEBI:134413"/>
        <dbReference type="ChEBI" id="CHEBI:456216"/>
        <dbReference type="EC" id="6.3.2.17"/>
    </reaction>
</comment>
<comment type="similarity">
    <text evidence="4 21">Belongs to the folylpolyglutamate synthase family.</text>
</comment>
<proteinExistence type="inferred from homology"/>
<keyword evidence="13" id="KW-0289">Folate biosynthesis</keyword>
<dbReference type="SUPFAM" id="SSF53623">
    <property type="entry name" value="MurD-like peptide ligases, catalytic domain"/>
    <property type="match status" value="1"/>
</dbReference>
<comment type="caution">
    <text evidence="24">The sequence shown here is derived from an EMBL/GenBank/DDBJ whole genome shotgun (WGS) entry which is preliminary data.</text>
</comment>
<organism evidence="24 25">
    <name type="scientific">Candidatus Defluviibacterium haderslevense</name>
    <dbReference type="NCBI Taxonomy" id="2981993"/>
    <lineage>
        <taxon>Bacteria</taxon>
        <taxon>Pseudomonadati</taxon>
        <taxon>Bacteroidota</taxon>
        <taxon>Saprospiria</taxon>
        <taxon>Saprospirales</taxon>
        <taxon>Saprospiraceae</taxon>
        <taxon>Candidatus Defluviibacterium</taxon>
    </lineage>
</organism>
<comment type="catalytic activity">
    <reaction evidence="19">
        <text>(6R)-5,10-methylenetetrahydrofolyl-(gamma-L-Glu)(n) + L-glutamate + ATP = (6R)-5,10-methylenetetrahydrofolyl-(gamma-L-Glu)(n+1) + ADP + phosphate + H(+)</text>
        <dbReference type="Rhea" id="RHEA:51912"/>
        <dbReference type="Rhea" id="RHEA-COMP:13257"/>
        <dbReference type="Rhea" id="RHEA-COMP:13258"/>
        <dbReference type="ChEBI" id="CHEBI:15378"/>
        <dbReference type="ChEBI" id="CHEBI:29985"/>
        <dbReference type="ChEBI" id="CHEBI:30616"/>
        <dbReference type="ChEBI" id="CHEBI:43474"/>
        <dbReference type="ChEBI" id="CHEBI:136572"/>
        <dbReference type="ChEBI" id="CHEBI:456216"/>
        <dbReference type="EC" id="6.3.2.17"/>
    </reaction>
</comment>
<keyword evidence="12" id="KW-0460">Magnesium</keyword>
<dbReference type="PANTHER" id="PTHR11136">
    <property type="entry name" value="FOLYLPOLYGLUTAMATE SYNTHASE-RELATED"/>
    <property type="match status" value="1"/>
</dbReference>
<evidence type="ECO:0000256" key="1">
    <source>
        <dbReference type="ARBA" id="ARBA00002714"/>
    </source>
</evidence>
<name>A0A9D7XD45_9BACT</name>
<dbReference type="SUPFAM" id="SSF53244">
    <property type="entry name" value="MurD-like peptide ligases, peptide-binding domain"/>
    <property type="match status" value="1"/>
</dbReference>
<comment type="catalytic activity">
    <reaction evidence="17">
        <text>(6S)-5,6,7,8-tetrahydrofolyl-(gamma-L-Glu)(n) + L-glutamate + ATP = (6S)-5,6,7,8-tetrahydrofolyl-(gamma-L-Glu)(n+1) + ADP + phosphate + H(+)</text>
        <dbReference type="Rhea" id="RHEA:10580"/>
        <dbReference type="Rhea" id="RHEA-COMP:14738"/>
        <dbReference type="Rhea" id="RHEA-COMP:14740"/>
        <dbReference type="ChEBI" id="CHEBI:15378"/>
        <dbReference type="ChEBI" id="CHEBI:29985"/>
        <dbReference type="ChEBI" id="CHEBI:30616"/>
        <dbReference type="ChEBI" id="CHEBI:43474"/>
        <dbReference type="ChEBI" id="CHEBI:141005"/>
        <dbReference type="ChEBI" id="CHEBI:456216"/>
        <dbReference type="EC" id="6.3.2.17"/>
    </reaction>
</comment>
<dbReference type="Pfam" id="PF02875">
    <property type="entry name" value="Mur_ligase_C"/>
    <property type="match status" value="1"/>
</dbReference>
<keyword evidence="11 21" id="KW-0067">ATP-binding</keyword>
<comment type="function">
    <text evidence="1">Functions in two distinct reactions of the de novo folate biosynthetic pathway. Catalyzes the addition of a glutamate residue to dihydropteroate (7,8-dihydropteroate or H2Pte) to form dihydrofolate (7,8-dihydrofolate monoglutamate or H2Pte-Glu). Also catalyzes successive additions of L-glutamate to tetrahydrofolate or 10-formyltetrahydrofolate or 5,10-methylenetetrahydrofolate, leading to folylpolyglutamate derivatives.</text>
</comment>
<evidence type="ECO:0000256" key="4">
    <source>
        <dbReference type="ARBA" id="ARBA00008276"/>
    </source>
</evidence>
<evidence type="ECO:0000256" key="2">
    <source>
        <dbReference type="ARBA" id="ARBA00004799"/>
    </source>
</evidence>
<gene>
    <name evidence="24" type="ORF">IPO85_01425</name>
</gene>
<evidence type="ECO:0000256" key="8">
    <source>
        <dbReference type="ARBA" id="ARBA00022598"/>
    </source>
</evidence>
<dbReference type="InterPro" id="IPR004101">
    <property type="entry name" value="Mur_ligase_C"/>
</dbReference>
<evidence type="ECO:0000256" key="6">
    <source>
        <dbReference type="ARBA" id="ARBA00013025"/>
    </source>
</evidence>
<dbReference type="PIRSF" id="PIRSF001563">
    <property type="entry name" value="Folylpolyglu_synth"/>
    <property type="match status" value="1"/>
</dbReference>
<dbReference type="GO" id="GO:0005524">
    <property type="term" value="F:ATP binding"/>
    <property type="evidence" value="ECO:0007669"/>
    <property type="project" value="UniProtKB-KW"/>
</dbReference>
<evidence type="ECO:0000256" key="3">
    <source>
        <dbReference type="ARBA" id="ARBA00005150"/>
    </source>
</evidence>
<dbReference type="GO" id="GO:0046656">
    <property type="term" value="P:folic acid biosynthetic process"/>
    <property type="evidence" value="ECO:0007669"/>
    <property type="project" value="UniProtKB-KW"/>
</dbReference>
<evidence type="ECO:0000256" key="7">
    <source>
        <dbReference type="ARBA" id="ARBA00019357"/>
    </source>
</evidence>
<dbReference type="Pfam" id="PF08245">
    <property type="entry name" value="Mur_ligase_M"/>
    <property type="match status" value="1"/>
</dbReference>
<accession>A0A9D7XD45</accession>
<dbReference type="PROSITE" id="PS01012">
    <property type="entry name" value="FOLYLPOLYGLU_SYNT_2"/>
    <property type="match status" value="1"/>
</dbReference>
<evidence type="ECO:0000256" key="20">
    <source>
        <dbReference type="ARBA" id="ARBA00049161"/>
    </source>
</evidence>
<keyword evidence="9" id="KW-0479">Metal-binding</keyword>
<dbReference type="PANTHER" id="PTHR11136:SF0">
    <property type="entry name" value="DIHYDROFOLATE SYNTHETASE-RELATED"/>
    <property type="match status" value="1"/>
</dbReference>
<evidence type="ECO:0000313" key="24">
    <source>
        <dbReference type="EMBL" id="MBK9716186.1"/>
    </source>
</evidence>
<dbReference type="EC" id="6.3.2.12" evidence="5"/>
<keyword evidence="8 21" id="KW-0436">Ligase</keyword>
<comment type="pathway">
    <text evidence="3">Cofactor biosynthesis; tetrahydrofolylpolyglutamate biosynthesis.</text>
</comment>
<evidence type="ECO:0000259" key="22">
    <source>
        <dbReference type="Pfam" id="PF02875"/>
    </source>
</evidence>
<dbReference type="InterPro" id="IPR013221">
    <property type="entry name" value="Mur_ligase_cen"/>
</dbReference>
<evidence type="ECO:0000256" key="9">
    <source>
        <dbReference type="ARBA" id="ARBA00022723"/>
    </source>
</evidence>
<sequence length="409" mass="46546">MFQRVGKSAYRIDLTNVLTLCESLGNPQNDLKCIHIAGTNGKGSVSHLLSAVLQAHGYKTGLYISPHYKDYRERIKVNGEYISKKFVVRFLEENRTLFDQIKPSFFEMTVALAFCYFKDQKVDYSIIETGLGGRLDATNIISPIMSIITNISLDHADILGDTLEKIAAEKAGIIKSHIPVIIGRRQNETEIVFKEKALLEHANLYYAEDNIVSEFNTNNEGISRIRFNDEIEFSPDLKGPFQLENYRTVFAACKILNLEKRIELKIDKIKSAFQNTTDYSKIMGRWQWKEGISKILLESAHNQDGIQFLMNWLMQQHYDEQHIVIGFVNDKPLDQVLNLLPRNAHYYFVNAQLPRALKASELKEKAALYNLRGKAYKSVKNGFLAAKKKAGKNDIIVVTGSIFVVAEVI</sequence>
<comment type="catalytic activity">
    <reaction evidence="20">
        <text>7,8-dihydropteroate + L-glutamate + ATP = 7,8-dihydrofolate + ADP + phosphate + H(+)</text>
        <dbReference type="Rhea" id="RHEA:23584"/>
        <dbReference type="ChEBI" id="CHEBI:15378"/>
        <dbReference type="ChEBI" id="CHEBI:17839"/>
        <dbReference type="ChEBI" id="CHEBI:29985"/>
        <dbReference type="ChEBI" id="CHEBI:30616"/>
        <dbReference type="ChEBI" id="CHEBI:43474"/>
        <dbReference type="ChEBI" id="CHEBI:57451"/>
        <dbReference type="ChEBI" id="CHEBI:456216"/>
        <dbReference type="EC" id="6.3.2.12"/>
    </reaction>
</comment>
<dbReference type="Gene3D" id="3.90.190.20">
    <property type="entry name" value="Mur ligase, C-terminal domain"/>
    <property type="match status" value="1"/>
</dbReference>
<protein>
    <recommendedName>
        <fullName evidence="7">Dihydrofolate synthase/folylpolyglutamate synthase</fullName>
        <ecNumber evidence="5">6.3.2.12</ecNumber>
        <ecNumber evidence="6">6.3.2.17</ecNumber>
    </recommendedName>
    <alternativeName>
        <fullName evidence="16">Folylpoly-gamma-glutamate synthetase-dihydrofolate synthetase</fullName>
    </alternativeName>
    <alternativeName>
        <fullName evidence="14">Folylpolyglutamate synthetase</fullName>
    </alternativeName>
    <alternativeName>
        <fullName evidence="15">Tetrahydrofolylpolyglutamate synthase</fullName>
    </alternativeName>
</protein>
<dbReference type="InterPro" id="IPR018109">
    <property type="entry name" value="Folylpolyglutamate_synth_CS"/>
</dbReference>
<reference evidence="24 25" key="1">
    <citation type="submission" date="2020-10" db="EMBL/GenBank/DDBJ databases">
        <title>Connecting structure to function with the recovery of over 1000 high-quality activated sludge metagenome-assembled genomes encoding full-length rRNA genes using long-read sequencing.</title>
        <authorList>
            <person name="Singleton C.M."/>
            <person name="Petriglieri F."/>
            <person name="Kristensen J.M."/>
            <person name="Kirkegaard R.H."/>
            <person name="Michaelsen T.Y."/>
            <person name="Andersen M.H."/>
            <person name="Karst S.M."/>
            <person name="Dueholm M.S."/>
            <person name="Nielsen P.H."/>
            <person name="Albertsen M."/>
        </authorList>
    </citation>
    <scope>NUCLEOTIDE SEQUENCE [LARGE SCALE GENOMIC DNA]</scope>
    <source>
        <strain evidence="24">Ribe_18-Q3-R11-54_BAT3C.373</strain>
    </source>
</reference>
<evidence type="ECO:0000256" key="18">
    <source>
        <dbReference type="ARBA" id="ARBA00047808"/>
    </source>
</evidence>
<evidence type="ECO:0000259" key="23">
    <source>
        <dbReference type="Pfam" id="PF08245"/>
    </source>
</evidence>
<evidence type="ECO:0000313" key="25">
    <source>
        <dbReference type="Proteomes" id="UP000808349"/>
    </source>
</evidence>
<dbReference type="EC" id="6.3.2.17" evidence="6"/>
<comment type="pathway">
    <text evidence="2">Cofactor biosynthesis; tetrahydrofolate biosynthesis; 7,8-dihydrofolate from 2-amino-4-hydroxy-6-hydroxymethyl-7,8-dihydropteridine diphosphate and 4-aminobenzoate: step 2/2.</text>
</comment>
<dbReference type="AlphaFoldDB" id="A0A9D7XD45"/>
<feature type="domain" description="Mur ligase C-terminal" evidence="22">
    <location>
        <begin position="284"/>
        <end position="401"/>
    </location>
</feature>
<dbReference type="GO" id="GO:0008841">
    <property type="term" value="F:dihydrofolate synthase activity"/>
    <property type="evidence" value="ECO:0007669"/>
    <property type="project" value="UniProtKB-EC"/>
</dbReference>
<evidence type="ECO:0000256" key="10">
    <source>
        <dbReference type="ARBA" id="ARBA00022741"/>
    </source>
</evidence>
<dbReference type="EMBL" id="JADKFW010000004">
    <property type="protein sequence ID" value="MBK9716186.1"/>
    <property type="molecule type" value="Genomic_DNA"/>
</dbReference>
<evidence type="ECO:0000256" key="17">
    <source>
        <dbReference type="ARBA" id="ARBA00047493"/>
    </source>
</evidence>
<feature type="domain" description="Mur ligase central" evidence="23">
    <location>
        <begin position="36"/>
        <end position="252"/>
    </location>
</feature>
<evidence type="ECO:0000256" key="11">
    <source>
        <dbReference type="ARBA" id="ARBA00022840"/>
    </source>
</evidence>
<evidence type="ECO:0000256" key="14">
    <source>
        <dbReference type="ARBA" id="ARBA00030048"/>
    </source>
</evidence>
<dbReference type="GO" id="GO:0004326">
    <property type="term" value="F:tetrahydrofolylpolyglutamate synthase activity"/>
    <property type="evidence" value="ECO:0007669"/>
    <property type="project" value="UniProtKB-EC"/>
</dbReference>
<evidence type="ECO:0000256" key="19">
    <source>
        <dbReference type="ARBA" id="ARBA00049035"/>
    </source>
</evidence>
<evidence type="ECO:0000256" key="21">
    <source>
        <dbReference type="PIRNR" id="PIRNR001563"/>
    </source>
</evidence>
<dbReference type="GO" id="GO:0005737">
    <property type="term" value="C:cytoplasm"/>
    <property type="evidence" value="ECO:0007669"/>
    <property type="project" value="TreeGrafter"/>
</dbReference>
<dbReference type="InterPro" id="IPR036565">
    <property type="entry name" value="Mur-like_cat_sf"/>
</dbReference>